<evidence type="ECO:0000256" key="1">
    <source>
        <dbReference type="ARBA" id="ARBA00004141"/>
    </source>
</evidence>
<proteinExistence type="inferred from homology"/>
<comment type="similarity">
    <text evidence="3 14">Belongs to the very long-chain fatty acids dehydratase HACD family.</text>
</comment>
<dbReference type="EMBL" id="MCFL01000038">
    <property type="protein sequence ID" value="ORZ33147.1"/>
    <property type="molecule type" value="Genomic_DNA"/>
</dbReference>
<protein>
    <recommendedName>
        <fullName evidence="4 14">Very-long-chain (3R)-3-hydroxyacyl-CoA dehydratase</fullName>
        <ecNumber evidence="4 14">4.2.1.134</ecNumber>
    </recommendedName>
</protein>
<dbReference type="GO" id="GO:0030497">
    <property type="term" value="P:fatty acid elongation"/>
    <property type="evidence" value="ECO:0007669"/>
    <property type="project" value="TreeGrafter"/>
</dbReference>
<evidence type="ECO:0000256" key="14">
    <source>
        <dbReference type="RuleBase" id="RU363109"/>
    </source>
</evidence>
<keyword evidence="11 14" id="KW-0275">Fatty acid biosynthesis</keyword>
<keyword evidence="8 14" id="KW-1133">Transmembrane helix</keyword>
<evidence type="ECO:0000256" key="3">
    <source>
        <dbReference type="ARBA" id="ARBA00007811"/>
    </source>
</evidence>
<reference evidence="15 16" key="1">
    <citation type="submission" date="2016-07" db="EMBL/GenBank/DDBJ databases">
        <title>Pervasive Adenine N6-methylation of Active Genes in Fungi.</title>
        <authorList>
            <consortium name="DOE Joint Genome Institute"/>
            <person name="Mondo S.J."/>
            <person name="Dannebaum R.O."/>
            <person name="Kuo R.C."/>
            <person name="Labutti K."/>
            <person name="Haridas S."/>
            <person name="Kuo A."/>
            <person name="Salamov A."/>
            <person name="Ahrendt S.R."/>
            <person name="Lipzen A."/>
            <person name="Sullivan W."/>
            <person name="Andreopoulos W.B."/>
            <person name="Clum A."/>
            <person name="Lindquist E."/>
            <person name="Daum C."/>
            <person name="Ramamoorthy G.K."/>
            <person name="Gryganskyi A."/>
            <person name="Culley D."/>
            <person name="Magnuson J.K."/>
            <person name="James T.Y."/>
            <person name="O'Malley M.A."/>
            <person name="Stajich J.E."/>
            <person name="Spatafora J.W."/>
            <person name="Visel A."/>
            <person name="Grigoriev I.V."/>
        </authorList>
    </citation>
    <scope>NUCLEOTIDE SEQUENCE [LARGE SCALE GENOMIC DNA]</scope>
    <source>
        <strain evidence="15 16">PL171</strain>
    </source>
</reference>
<gene>
    <name evidence="15" type="ORF">BCR44DRAFT_134744</name>
</gene>
<evidence type="ECO:0000256" key="6">
    <source>
        <dbReference type="ARBA" id="ARBA00022692"/>
    </source>
</evidence>
<dbReference type="PANTHER" id="PTHR11035:SF3">
    <property type="entry name" value="VERY-LONG-CHAIN (3R)-3-HYDROXYACYL-COA DEHYDRATASE"/>
    <property type="match status" value="1"/>
</dbReference>
<feature type="transmembrane region" description="Helical" evidence="14">
    <location>
        <begin position="171"/>
        <end position="192"/>
    </location>
</feature>
<comment type="caution">
    <text evidence="15">The sequence shown here is derived from an EMBL/GenBank/DDBJ whole genome shotgun (WGS) entry which is preliminary data.</text>
</comment>
<feature type="non-terminal residue" evidence="15">
    <location>
        <position position="215"/>
    </location>
</feature>
<keyword evidence="5 14" id="KW-0444">Lipid biosynthesis</keyword>
<dbReference type="Pfam" id="PF04387">
    <property type="entry name" value="PTPLA"/>
    <property type="match status" value="1"/>
</dbReference>
<evidence type="ECO:0000256" key="9">
    <source>
        <dbReference type="ARBA" id="ARBA00023098"/>
    </source>
</evidence>
<evidence type="ECO:0000256" key="10">
    <source>
        <dbReference type="ARBA" id="ARBA00023136"/>
    </source>
</evidence>
<evidence type="ECO:0000256" key="11">
    <source>
        <dbReference type="ARBA" id="ARBA00023160"/>
    </source>
</evidence>
<comment type="subcellular location">
    <subcellularLocation>
        <location evidence="14">Endoplasmic reticulum membrane</location>
        <topology evidence="14">Multi-pass membrane protein</topology>
    </subcellularLocation>
    <subcellularLocation>
        <location evidence="1">Membrane</location>
        <topology evidence="1">Multi-pass membrane protein</topology>
    </subcellularLocation>
</comment>
<keyword evidence="14" id="KW-0256">Endoplasmic reticulum</keyword>
<feature type="transmembrane region" description="Helical" evidence="14">
    <location>
        <begin position="105"/>
        <end position="125"/>
    </location>
</feature>
<dbReference type="InterPro" id="IPR007482">
    <property type="entry name" value="Tyr_Pase-like_PTPLA"/>
</dbReference>
<dbReference type="Proteomes" id="UP000193411">
    <property type="component" value="Unassembled WGS sequence"/>
</dbReference>
<feature type="transmembrane region" description="Helical" evidence="14">
    <location>
        <begin position="137"/>
        <end position="159"/>
    </location>
</feature>
<evidence type="ECO:0000313" key="16">
    <source>
        <dbReference type="Proteomes" id="UP000193411"/>
    </source>
</evidence>
<evidence type="ECO:0000313" key="15">
    <source>
        <dbReference type="EMBL" id="ORZ33147.1"/>
    </source>
</evidence>
<dbReference type="GO" id="GO:0030148">
    <property type="term" value="P:sphingolipid biosynthetic process"/>
    <property type="evidence" value="ECO:0007669"/>
    <property type="project" value="TreeGrafter"/>
</dbReference>
<dbReference type="UniPathway" id="UPA00094"/>
<keyword evidence="16" id="KW-1185">Reference proteome</keyword>
<evidence type="ECO:0000256" key="7">
    <source>
        <dbReference type="ARBA" id="ARBA00022832"/>
    </source>
</evidence>
<dbReference type="STRING" id="765915.A0A1Y2HEY2"/>
<evidence type="ECO:0000256" key="5">
    <source>
        <dbReference type="ARBA" id="ARBA00022516"/>
    </source>
</evidence>
<sequence>MPSIYQRLYLTVYNLVSFLGWSSILVRAASAVLLTGTPVSGLYALVGADLRRVQTLAVFEILHAVLGVVKSPIMTTATQILSRLLIVWINLHYVTSPVVQHHWAFATLLVAWCTTECIRYSLYGLAQWDIKPAPLTWLRYSSFLPLYPLGVFSECMIIYQSLPAAKEVSPALYYAFWVIIVVVYPPGLFMLYSYMLRQRKKVLGGGAKAKKVKSQ</sequence>
<keyword evidence="12 14" id="KW-0456">Lyase</keyword>
<accession>A0A1Y2HEY2</accession>
<dbReference type="PANTHER" id="PTHR11035">
    <property type="entry name" value="VERY-LONG-CHAIN (3R)-3-HYDROXYACYL-COA DEHYDRATASE"/>
    <property type="match status" value="1"/>
</dbReference>
<keyword evidence="7 14" id="KW-0276">Fatty acid metabolism</keyword>
<dbReference type="GO" id="GO:0102158">
    <property type="term" value="F:very-long-chain (3R)-3-hydroxyacyl-CoA dehydratase activity"/>
    <property type="evidence" value="ECO:0007669"/>
    <property type="project" value="UniProtKB-EC"/>
</dbReference>
<evidence type="ECO:0000256" key="2">
    <source>
        <dbReference type="ARBA" id="ARBA00005194"/>
    </source>
</evidence>
<dbReference type="GO" id="GO:0005789">
    <property type="term" value="C:endoplasmic reticulum membrane"/>
    <property type="evidence" value="ECO:0007669"/>
    <property type="project" value="UniProtKB-SubCell"/>
</dbReference>
<evidence type="ECO:0000256" key="13">
    <source>
        <dbReference type="ARBA" id="ARBA00036671"/>
    </source>
</evidence>
<comment type="caution">
    <text evidence="14">Lacks conserved residue(s) required for the propagation of feature annotation.</text>
</comment>
<dbReference type="OrthoDB" id="46988at2759"/>
<dbReference type="EC" id="4.2.1.134" evidence="4 14"/>
<dbReference type="GO" id="GO:0042761">
    <property type="term" value="P:very long-chain fatty acid biosynthetic process"/>
    <property type="evidence" value="ECO:0007669"/>
    <property type="project" value="TreeGrafter"/>
</dbReference>
<keyword evidence="10 14" id="KW-0472">Membrane</keyword>
<evidence type="ECO:0000256" key="8">
    <source>
        <dbReference type="ARBA" id="ARBA00022989"/>
    </source>
</evidence>
<comment type="catalytic activity">
    <reaction evidence="13 14">
        <text>a very-long-chain (3R)-3-hydroxyacyl-CoA = a very-long-chain (2E)-enoyl-CoA + H2O</text>
        <dbReference type="Rhea" id="RHEA:45812"/>
        <dbReference type="ChEBI" id="CHEBI:15377"/>
        <dbReference type="ChEBI" id="CHEBI:83728"/>
        <dbReference type="ChEBI" id="CHEBI:85440"/>
        <dbReference type="EC" id="4.2.1.134"/>
    </reaction>
</comment>
<name>A0A1Y2HEY2_9FUNG</name>
<evidence type="ECO:0000256" key="12">
    <source>
        <dbReference type="ARBA" id="ARBA00023239"/>
    </source>
</evidence>
<evidence type="ECO:0000256" key="4">
    <source>
        <dbReference type="ARBA" id="ARBA00013122"/>
    </source>
</evidence>
<organism evidence="15 16">
    <name type="scientific">Catenaria anguillulae PL171</name>
    <dbReference type="NCBI Taxonomy" id="765915"/>
    <lineage>
        <taxon>Eukaryota</taxon>
        <taxon>Fungi</taxon>
        <taxon>Fungi incertae sedis</taxon>
        <taxon>Blastocladiomycota</taxon>
        <taxon>Blastocladiomycetes</taxon>
        <taxon>Blastocladiales</taxon>
        <taxon>Catenariaceae</taxon>
        <taxon>Catenaria</taxon>
    </lineage>
</organism>
<comment type="pathway">
    <text evidence="2 14">Lipid metabolism; fatty acid biosynthesis.</text>
</comment>
<keyword evidence="9 14" id="KW-0443">Lipid metabolism</keyword>
<dbReference type="AlphaFoldDB" id="A0A1Y2HEY2"/>
<comment type="function">
    <text evidence="14">Catalyzes the third of the four reactions of the long-chain fatty acids elongation cycle. This endoplasmic reticulum-bound enzymatic process, allows the addition of two carbons to the chain of long- and very long-chain fatty acids/VLCFAs per cycle. This enzyme catalyzes the dehydration of the 3-hydroxyacyl-CoA intermediate into trans-2,3-enoyl-CoA, within each cycle of fatty acid elongation. Thereby, it participates to the production of VLCFAs of different chain lengths that are involved in multiple biological processes as precursors of membrane lipids and lipid mediators.</text>
</comment>
<keyword evidence="6 14" id="KW-0812">Transmembrane</keyword>